<proteinExistence type="predicted"/>
<sequence>MIENLFKIITYMIFTNQENTLATAVKYALKPKGSLFHNQEYWVKKAIHIASKENIVASQVPIPDIIECIQNGHVDLAAYLYSKTQVKERVQTLFDNFMQLTKAEYHNNIELQKLHTEILGIGYRTFETLSVFLVTKGISENALSNHGTADLIKLLLSNASFEFKAEDPAMTEKLEKIEQIIGQGPSANGSVELFKIFNSIIPVRDFSGLIDELGIHQPSFGKFNIDVKCENGKPSIMASLKINENNLVGKELANLGKSTGGIHVGTDDLPIHSPVDITLGVEQDGALSVEAGLDVPGGSAVSTAVKAIGQAVDNHHDA</sequence>
<reference evidence="1 2" key="1">
    <citation type="submission" date="2018-03" db="EMBL/GenBank/DDBJ databases">
        <title>A gene transfer event suggests a long-term partnership between eustigmatophyte algae and a novel lineage of endosymbiotic bacteria.</title>
        <authorList>
            <person name="Yurchenko T."/>
            <person name="Sevcikova T."/>
            <person name="Pribyl P."/>
            <person name="El Karkouri K."/>
            <person name="Klimes V."/>
            <person name="Amaral R."/>
            <person name="Zbrankova V."/>
            <person name="Kim E."/>
            <person name="Raoult D."/>
            <person name="Santos L.M.A."/>
            <person name="Elias M."/>
        </authorList>
    </citation>
    <scope>NUCLEOTIDE SEQUENCE [LARGE SCALE GENOMIC DNA]</scope>
    <source>
        <strain evidence="1">CCALA 838</strain>
    </source>
</reference>
<evidence type="ECO:0000313" key="2">
    <source>
        <dbReference type="Proteomes" id="UP000241762"/>
    </source>
</evidence>
<organism evidence="1 2">
    <name type="scientific">Candidatus Phycorickettsia trachydisci</name>
    <dbReference type="NCBI Taxonomy" id="2115978"/>
    <lineage>
        <taxon>Bacteria</taxon>
        <taxon>Pseudomonadati</taxon>
        <taxon>Pseudomonadota</taxon>
        <taxon>Alphaproteobacteria</taxon>
        <taxon>Rickettsiales</taxon>
        <taxon>Rickettsiaceae</taxon>
        <taxon>Candidatus Phycorickettsia</taxon>
    </lineage>
</organism>
<dbReference type="KEGG" id="ptc:phytr_3690"/>
<accession>A0A2P1P7S2</accession>
<gene>
    <name evidence="1" type="ORF">phytr_3690</name>
</gene>
<evidence type="ECO:0000313" key="1">
    <source>
        <dbReference type="EMBL" id="AVP87320.1"/>
    </source>
</evidence>
<dbReference type="EMBL" id="CP027845">
    <property type="protein sequence ID" value="AVP87320.1"/>
    <property type="molecule type" value="Genomic_DNA"/>
</dbReference>
<dbReference type="Proteomes" id="UP000241762">
    <property type="component" value="Chromosome"/>
</dbReference>
<keyword evidence="2" id="KW-1185">Reference proteome</keyword>
<name>A0A2P1P7S2_9RICK</name>
<protein>
    <submittedName>
        <fullName evidence="1">Uncharacterized protein</fullName>
    </submittedName>
</protein>
<dbReference type="RefSeq" id="WP_106874188.1">
    <property type="nucleotide sequence ID" value="NZ_CP027845.1"/>
</dbReference>
<dbReference type="AlphaFoldDB" id="A0A2P1P7S2"/>